<dbReference type="PANTHER" id="PTHR34203">
    <property type="entry name" value="METHYLTRANSFERASE, FKBM FAMILY PROTEIN"/>
    <property type="match status" value="1"/>
</dbReference>
<dbReference type="PANTHER" id="PTHR34203:SF13">
    <property type="entry name" value="EXPRESSED PROTEIN"/>
    <property type="match status" value="1"/>
</dbReference>
<sequence>MPNPWDLPDELPTDPPLTRCELPDGRVVSAVQEAEAHTLWEEISSAAPYRRAAEGLRPDEAVIDVGAHIGLASLLFAQLAPDSRLIAFEPAPKAYTCLDENLARHLPGATASRQALGAAPGKSELIYRPYVASASTLYDNAEDDARNLEVHLDNVDANEQTREVVRRTFNVTQRVPVEVTTLTAVMAEHGVDRVGLLKIDVERGELDVLDGIDPARWPGIRRVLLEVHDIEGRLGQVVSRLAGLGFQATICQWGVYVGGSVHLVLAERD</sequence>
<evidence type="ECO:0000313" key="2">
    <source>
        <dbReference type="EMBL" id="UQA97354.1"/>
    </source>
</evidence>
<dbReference type="InterPro" id="IPR006342">
    <property type="entry name" value="FkbM_mtfrase"/>
</dbReference>
<accession>A0ABY4MHS0</accession>
<dbReference type="GO" id="GO:0032259">
    <property type="term" value="P:methylation"/>
    <property type="evidence" value="ECO:0007669"/>
    <property type="project" value="UniProtKB-KW"/>
</dbReference>
<dbReference type="EMBL" id="CP086322">
    <property type="protein sequence ID" value="UQA97354.1"/>
    <property type="molecule type" value="Genomic_DNA"/>
</dbReference>
<protein>
    <submittedName>
        <fullName evidence="2">FkbM family methyltransferase</fullName>
    </submittedName>
</protein>
<dbReference type="InterPro" id="IPR029063">
    <property type="entry name" value="SAM-dependent_MTases_sf"/>
</dbReference>
<evidence type="ECO:0000259" key="1">
    <source>
        <dbReference type="Pfam" id="PF05050"/>
    </source>
</evidence>
<dbReference type="GO" id="GO:0008168">
    <property type="term" value="F:methyltransferase activity"/>
    <property type="evidence" value="ECO:0007669"/>
    <property type="project" value="UniProtKB-KW"/>
</dbReference>
<dbReference type="Gene3D" id="3.40.50.150">
    <property type="entry name" value="Vaccinia Virus protein VP39"/>
    <property type="match status" value="1"/>
</dbReference>
<name>A0ABY4MHS0_9ACTN</name>
<keyword evidence="2" id="KW-0489">Methyltransferase</keyword>
<dbReference type="SUPFAM" id="SSF53335">
    <property type="entry name" value="S-adenosyl-L-methionine-dependent methyltransferases"/>
    <property type="match status" value="1"/>
</dbReference>
<organism evidence="2 3">
    <name type="scientific">Streptomyces halobius</name>
    <dbReference type="NCBI Taxonomy" id="2879846"/>
    <lineage>
        <taxon>Bacteria</taxon>
        <taxon>Bacillati</taxon>
        <taxon>Actinomycetota</taxon>
        <taxon>Actinomycetes</taxon>
        <taxon>Kitasatosporales</taxon>
        <taxon>Streptomycetaceae</taxon>
        <taxon>Streptomyces</taxon>
    </lineage>
</organism>
<proteinExistence type="predicted"/>
<dbReference type="RefSeq" id="WP_248868280.1">
    <property type="nucleotide sequence ID" value="NZ_CP086322.1"/>
</dbReference>
<feature type="domain" description="Methyltransferase FkbM" evidence="1">
    <location>
        <begin position="64"/>
        <end position="246"/>
    </location>
</feature>
<dbReference type="Proteomes" id="UP000830115">
    <property type="component" value="Chromosome"/>
</dbReference>
<dbReference type="InterPro" id="IPR052514">
    <property type="entry name" value="SAM-dependent_MTase"/>
</dbReference>
<reference evidence="2" key="1">
    <citation type="submission" date="2021-10" db="EMBL/GenBank/DDBJ databases">
        <title>Streptomyces nigrumlapis sp.nov.,an antimicrobial producing actinobacterium isolated from Black Gobi rocks.</title>
        <authorList>
            <person name="Wen Y."/>
            <person name="Zhang W."/>
            <person name="Liu X.G."/>
        </authorList>
    </citation>
    <scope>NUCLEOTIDE SEQUENCE</scope>
    <source>
        <strain evidence="2">ST13-2-2</strain>
    </source>
</reference>
<dbReference type="NCBIfam" id="TIGR01444">
    <property type="entry name" value="fkbM_fam"/>
    <property type="match status" value="1"/>
</dbReference>
<gene>
    <name evidence="2" type="ORF">K9S39_40755</name>
</gene>
<evidence type="ECO:0000313" key="3">
    <source>
        <dbReference type="Proteomes" id="UP000830115"/>
    </source>
</evidence>
<dbReference type="Pfam" id="PF05050">
    <property type="entry name" value="Methyltransf_21"/>
    <property type="match status" value="1"/>
</dbReference>
<keyword evidence="2" id="KW-0808">Transferase</keyword>
<keyword evidence="3" id="KW-1185">Reference proteome</keyword>